<keyword evidence="2" id="KW-1185">Reference proteome</keyword>
<reference evidence="1 2" key="1">
    <citation type="journal article" date="2003" name="Int. J. Syst. Evol. Microbiol.">
        <title>Kocuria polaris sp. nov., an orange-pigmented psychrophilic bacterium isolated from an Antarctic cyanobacterial mat sample.</title>
        <authorList>
            <person name="Reddy G.S."/>
            <person name="Prakash J.S."/>
            <person name="Prabahar V."/>
            <person name="Matsumoto G.I."/>
            <person name="Stackebrandt E."/>
            <person name="Shivaji S."/>
        </authorList>
    </citation>
    <scope>NUCLEOTIDE SEQUENCE [LARGE SCALE GENOMIC DNA]</scope>
    <source>
        <strain evidence="1 2">CMS 76or</strain>
    </source>
</reference>
<evidence type="ECO:0000313" key="2">
    <source>
        <dbReference type="Proteomes" id="UP000030466"/>
    </source>
</evidence>
<accession>A0A0A6VR97</accession>
<organism evidence="1 2">
    <name type="scientific">Kocuria rosea subsp. polaris</name>
    <dbReference type="NCBI Taxonomy" id="136273"/>
    <lineage>
        <taxon>Bacteria</taxon>
        <taxon>Bacillati</taxon>
        <taxon>Actinomycetota</taxon>
        <taxon>Actinomycetes</taxon>
        <taxon>Micrococcales</taxon>
        <taxon>Micrococcaceae</taxon>
        <taxon>Kocuria</taxon>
    </lineage>
</organism>
<dbReference type="RefSeq" id="WP_035928661.1">
    <property type="nucleotide sequence ID" value="NZ_JSUH01000012.1"/>
</dbReference>
<dbReference type="Proteomes" id="UP000030466">
    <property type="component" value="Unassembled WGS sequence"/>
</dbReference>
<sequence>MDITTRTLTTGAAALLAAATMTGCTSETDLTQADQSDIPTEELIGDTMTLTNEVQEVLPHGIITIGAEDTIIIANQLPEGLGLGDDVEVTGTVEKRDVFTIDDLETLQQVTDEETAQYFVNREEELILTDATVTRTD</sequence>
<dbReference type="EMBL" id="JSUH01000012">
    <property type="protein sequence ID" value="KHD96863.1"/>
    <property type="molecule type" value="Genomic_DNA"/>
</dbReference>
<dbReference type="OrthoDB" id="4882901at2"/>
<proteinExistence type="predicted"/>
<protein>
    <recommendedName>
        <fullName evidence="3">Lipoprotein</fullName>
    </recommendedName>
</protein>
<evidence type="ECO:0000313" key="1">
    <source>
        <dbReference type="EMBL" id="KHD96863.1"/>
    </source>
</evidence>
<evidence type="ECO:0008006" key="3">
    <source>
        <dbReference type="Google" id="ProtNLM"/>
    </source>
</evidence>
<gene>
    <name evidence="1" type="ORF">GY22_13590</name>
</gene>
<dbReference type="AlphaFoldDB" id="A0A0A6VR97"/>
<comment type="caution">
    <text evidence="1">The sequence shown here is derived from an EMBL/GenBank/DDBJ whole genome shotgun (WGS) entry which is preliminary data.</text>
</comment>
<dbReference type="PROSITE" id="PS51257">
    <property type="entry name" value="PROKAR_LIPOPROTEIN"/>
    <property type="match status" value="1"/>
</dbReference>
<name>A0A0A6VR97_KOCRO</name>